<evidence type="ECO:0000256" key="1">
    <source>
        <dbReference type="SAM" id="Phobius"/>
    </source>
</evidence>
<dbReference type="eggNOG" id="COG2836">
    <property type="taxonomic scope" value="Bacteria"/>
</dbReference>
<evidence type="ECO:0000313" key="3">
    <source>
        <dbReference type="EMBL" id="ACO04579.1"/>
    </source>
</evidence>
<proteinExistence type="predicted"/>
<dbReference type="Proteomes" id="UP000001366">
    <property type="component" value="Chromosome"/>
</dbReference>
<dbReference type="PaxDb" id="123214-PERMA_0583"/>
<accession>C0QUK7</accession>
<dbReference type="Pfam" id="PF13386">
    <property type="entry name" value="DsbD_2"/>
    <property type="match status" value="1"/>
</dbReference>
<keyword evidence="1" id="KW-0812">Transmembrane</keyword>
<dbReference type="KEGG" id="pmx:PERMA_0583"/>
<sequence>MLISLAGFLGSYHCVGMCGFIPPLIIHRSWLIGNILYSAGRLFTYSFLGFIAGYLGMFFHSMQFQYFQKGLSIFLGVMMIFFGLQVAGSIKEKGVIGLDLIFTTVAEILSKFRKNPFFLGMFNGFLPCPLVYAFLMQAVFERDPLKGATVMLFFGLGTIPAMLFASKLFQILSPRLRKKVSSFAGFIIIILGIWIILRAFGIGHHH</sequence>
<feature type="transmembrane region" description="Helical" evidence="1">
    <location>
        <begin position="117"/>
        <end position="135"/>
    </location>
</feature>
<dbReference type="STRING" id="123214.PERMA_0583"/>
<reference evidence="3 4" key="1">
    <citation type="journal article" date="2009" name="J. Bacteriol.">
        <title>Complete and draft genome sequences of six members of the Aquificales.</title>
        <authorList>
            <person name="Reysenbach A.L."/>
            <person name="Hamamura N."/>
            <person name="Podar M."/>
            <person name="Griffiths E."/>
            <person name="Ferreira S."/>
            <person name="Hochstein R."/>
            <person name="Heidelberg J."/>
            <person name="Johnson J."/>
            <person name="Mead D."/>
            <person name="Pohorille A."/>
            <person name="Sarmiento M."/>
            <person name="Schweighofer K."/>
            <person name="Seshadri R."/>
            <person name="Voytek M.A."/>
        </authorList>
    </citation>
    <scope>NUCLEOTIDE SEQUENCE [LARGE SCALE GENOMIC DNA]</scope>
    <source>
        <strain evidence="4">DSM 14350 / EX-H1</strain>
    </source>
</reference>
<dbReference type="EMBL" id="CP001230">
    <property type="protein sequence ID" value="ACO04579.1"/>
    <property type="molecule type" value="Genomic_DNA"/>
</dbReference>
<keyword evidence="1" id="KW-0472">Membrane</keyword>
<feature type="transmembrane region" description="Helical" evidence="1">
    <location>
        <begin position="42"/>
        <end position="59"/>
    </location>
</feature>
<protein>
    <submittedName>
        <fullName evidence="3">Heavy-metal-associated domain protein</fullName>
    </submittedName>
</protein>
<keyword evidence="1" id="KW-1133">Transmembrane helix</keyword>
<feature type="transmembrane region" description="Helical" evidence="1">
    <location>
        <begin position="180"/>
        <end position="200"/>
    </location>
</feature>
<organism evidence="3 4">
    <name type="scientific">Persephonella marina (strain DSM 14350 / EX-H1)</name>
    <dbReference type="NCBI Taxonomy" id="123214"/>
    <lineage>
        <taxon>Bacteria</taxon>
        <taxon>Pseudomonadati</taxon>
        <taxon>Aquificota</taxon>
        <taxon>Aquificia</taxon>
        <taxon>Aquificales</taxon>
        <taxon>Hydrogenothermaceae</taxon>
        <taxon>Persephonella</taxon>
    </lineage>
</organism>
<feature type="domain" description="Urease accessory protein UreH-like transmembrane" evidence="2">
    <location>
        <begin position="4"/>
        <end position="194"/>
    </location>
</feature>
<feature type="transmembrane region" description="Helical" evidence="1">
    <location>
        <begin position="94"/>
        <end position="110"/>
    </location>
</feature>
<name>C0QUK7_PERMH</name>
<dbReference type="HOGENOM" id="CLU_032635_1_0_0"/>
<dbReference type="PANTHER" id="PTHR42208:SF1">
    <property type="entry name" value="HEAVY METAL TRANSPORTER"/>
    <property type="match status" value="1"/>
</dbReference>
<feature type="transmembrane region" description="Helical" evidence="1">
    <location>
        <begin position="71"/>
        <end position="88"/>
    </location>
</feature>
<gene>
    <name evidence="3" type="ordered locus">PERMA_0583</name>
</gene>
<feature type="transmembrane region" description="Helical" evidence="1">
    <location>
        <begin position="147"/>
        <end position="168"/>
    </location>
</feature>
<dbReference type="PANTHER" id="PTHR42208">
    <property type="entry name" value="HEAVY METAL TRANSPORTER-RELATED"/>
    <property type="match status" value="1"/>
</dbReference>
<evidence type="ECO:0000259" key="2">
    <source>
        <dbReference type="Pfam" id="PF13386"/>
    </source>
</evidence>
<keyword evidence="4" id="KW-1185">Reference proteome</keyword>
<dbReference type="InterPro" id="IPR039447">
    <property type="entry name" value="UreH-like_TM_dom"/>
</dbReference>
<dbReference type="AlphaFoldDB" id="C0QUK7"/>
<evidence type="ECO:0000313" key="4">
    <source>
        <dbReference type="Proteomes" id="UP000001366"/>
    </source>
</evidence>